<feature type="domain" description="Methyl-accepting transducer" evidence="7">
    <location>
        <begin position="285"/>
        <end position="514"/>
    </location>
</feature>
<dbReference type="EMBL" id="JBHSRJ010000004">
    <property type="protein sequence ID" value="MFC6042853.1"/>
    <property type="molecule type" value="Genomic_DNA"/>
</dbReference>
<evidence type="ECO:0000256" key="5">
    <source>
        <dbReference type="PROSITE-ProRule" id="PRU00284"/>
    </source>
</evidence>
<comment type="similarity">
    <text evidence="4">Belongs to the methyl-accepting chemotaxis (MCP) protein family.</text>
</comment>
<dbReference type="InterPro" id="IPR004090">
    <property type="entry name" value="Chemotax_Me-accpt_rcpt"/>
</dbReference>
<proteinExistence type="inferred from homology"/>
<keyword evidence="3 5" id="KW-0807">Transducer</keyword>
<evidence type="ECO:0000259" key="7">
    <source>
        <dbReference type="PROSITE" id="PS50111"/>
    </source>
</evidence>
<evidence type="ECO:0000256" key="4">
    <source>
        <dbReference type="ARBA" id="ARBA00029447"/>
    </source>
</evidence>
<dbReference type="InterPro" id="IPR024478">
    <property type="entry name" value="HlyB_4HB_MCP"/>
</dbReference>
<dbReference type="CDD" id="cd06225">
    <property type="entry name" value="HAMP"/>
    <property type="match status" value="1"/>
</dbReference>
<reference evidence="10" key="1">
    <citation type="journal article" date="2019" name="Int. J. Syst. Evol. Microbiol.">
        <title>The Global Catalogue of Microorganisms (GCM) 10K type strain sequencing project: providing services to taxonomists for standard genome sequencing and annotation.</title>
        <authorList>
            <consortium name="The Broad Institute Genomics Platform"/>
            <consortium name="The Broad Institute Genome Sequencing Center for Infectious Disease"/>
            <person name="Wu L."/>
            <person name="Ma J."/>
        </authorList>
    </citation>
    <scope>NUCLEOTIDE SEQUENCE [LARGE SCALE GENOMIC DNA]</scope>
    <source>
        <strain evidence="10">CCUG 54522</strain>
    </source>
</reference>
<evidence type="ECO:0000256" key="6">
    <source>
        <dbReference type="SAM" id="Phobius"/>
    </source>
</evidence>
<organism evidence="9 10">
    <name type="scientific">Nocardioides hankookensis</name>
    <dbReference type="NCBI Taxonomy" id="443157"/>
    <lineage>
        <taxon>Bacteria</taxon>
        <taxon>Bacillati</taxon>
        <taxon>Actinomycetota</taxon>
        <taxon>Actinomycetes</taxon>
        <taxon>Propionibacteriales</taxon>
        <taxon>Nocardioidaceae</taxon>
        <taxon>Nocardioides</taxon>
    </lineage>
</organism>
<dbReference type="Pfam" id="PF00015">
    <property type="entry name" value="MCPsignal"/>
    <property type="match status" value="1"/>
</dbReference>
<feature type="transmembrane region" description="Helical" evidence="6">
    <location>
        <begin position="27"/>
        <end position="48"/>
    </location>
</feature>
<feature type="domain" description="HAMP" evidence="8">
    <location>
        <begin position="228"/>
        <end position="280"/>
    </location>
</feature>
<dbReference type="InterPro" id="IPR004089">
    <property type="entry name" value="MCPsignal_dom"/>
</dbReference>
<dbReference type="PROSITE" id="PS50111">
    <property type="entry name" value="CHEMOTAXIS_TRANSDUC_2"/>
    <property type="match status" value="1"/>
</dbReference>
<keyword evidence="10" id="KW-1185">Reference proteome</keyword>
<evidence type="ECO:0000256" key="3">
    <source>
        <dbReference type="ARBA" id="ARBA00023224"/>
    </source>
</evidence>
<evidence type="ECO:0000256" key="1">
    <source>
        <dbReference type="ARBA" id="ARBA00022692"/>
    </source>
</evidence>
<keyword evidence="2 6" id="KW-1133">Transmembrane helix</keyword>
<protein>
    <submittedName>
        <fullName evidence="9">Methyl-accepting chemotaxis protein</fullName>
    </submittedName>
</protein>
<evidence type="ECO:0000313" key="10">
    <source>
        <dbReference type="Proteomes" id="UP001596135"/>
    </source>
</evidence>
<sequence length="543" mass="56432">MTEFVGSRASGHALVRWFRDTNVRPKILTAVGLSAAVAVAVGTLSIWAQADAATRADKLYSQNVEGVSAVEDIGTAIAGMRIEVRNAALGPLPSLKKGADIRLSQDEAQFDDAVAAYDDLPLDDARRAQLAELQKAVKGYVAAERKVLRPLTEIDDLAFWWNANELQAQPYVETMQRQLDALTAAEAADAAASAADAHHTYARNRLITIVLLAVGIFLSVLLGWLVAQATARRVARVGDVARALAEGDLTRRADLDSSDDVGTMGAALDEATEQLRALIGSVVGSADAVAAASEELSASSQQIAAGAEETSVQADVVAGAADEVSRNVQTVAAGADEMGASIREIASSANDAARVANEAVSIVERTNETVAKLGTSSQEIGNVVKVITSIAEQTNLLALNATIEAARAGEAGKGFAVVANEVKELAQETARATEDIARRVEAIQGDTTGAVEAIGEISTIITSINDYQLTIASAVEEQTATTNEMSRNVAEASSGSGEIAANISGVSGAAQATTQALSQSRSAIDEMARMAAELRSAVAFFKA</sequence>
<dbReference type="RefSeq" id="WP_379152323.1">
    <property type="nucleotide sequence ID" value="NZ_JBHSRJ010000004.1"/>
</dbReference>
<dbReference type="SUPFAM" id="SSF58104">
    <property type="entry name" value="Methyl-accepting chemotaxis protein (MCP) signaling domain"/>
    <property type="match status" value="1"/>
</dbReference>
<dbReference type="Pfam" id="PF12729">
    <property type="entry name" value="4HB_MCP_1"/>
    <property type="match status" value="1"/>
</dbReference>
<evidence type="ECO:0000259" key="8">
    <source>
        <dbReference type="PROSITE" id="PS50885"/>
    </source>
</evidence>
<dbReference type="SMART" id="SM00304">
    <property type="entry name" value="HAMP"/>
    <property type="match status" value="2"/>
</dbReference>
<feature type="transmembrane region" description="Helical" evidence="6">
    <location>
        <begin position="206"/>
        <end position="227"/>
    </location>
</feature>
<dbReference type="Gene3D" id="1.10.287.950">
    <property type="entry name" value="Methyl-accepting chemotaxis protein"/>
    <property type="match status" value="1"/>
</dbReference>
<name>A0ABW1LGP9_9ACTN</name>
<dbReference type="Pfam" id="PF00672">
    <property type="entry name" value="HAMP"/>
    <property type="match status" value="1"/>
</dbReference>
<keyword evidence="1 6" id="KW-0812">Transmembrane</keyword>
<dbReference type="PRINTS" id="PR00260">
    <property type="entry name" value="CHEMTRNSDUCR"/>
</dbReference>
<dbReference type="Proteomes" id="UP001596135">
    <property type="component" value="Unassembled WGS sequence"/>
</dbReference>
<dbReference type="SMART" id="SM00283">
    <property type="entry name" value="MA"/>
    <property type="match status" value="1"/>
</dbReference>
<dbReference type="InterPro" id="IPR003660">
    <property type="entry name" value="HAMP_dom"/>
</dbReference>
<gene>
    <name evidence="9" type="ORF">ACFPYL_07200</name>
</gene>
<dbReference type="PANTHER" id="PTHR32089:SF112">
    <property type="entry name" value="LYSOZYME-LIKE PROTEIN-RELATED"/>
    <property type="match status" value="1"/>
</dbReference>
<accession>A0ABW1LGP9</accession>
<comment type="caution">
    <text evidence="9">The sequence shown here is derived from an EMBL/GenBank/DDBJ whole genome shotgun (WGS) entry which is preliminary data.</text>
</comment>
<dbReference type="PROSITE" id="PS50885">
    <property type="entry name" value="HAMP"/>
    <property type="match status" value="1"/>
</dbReference>
<keyword evidence="6" id="KW-0472">Membrane</keyword>
<dbReference type="PANTHER" id="PTHR32089">
    <property type="entry name" value="METHYL-ACCEPTING CHEMOTAXIS PROTEIN MCPB"/>
    <property type="match status" value="1"/>
</dbReference>
<evidence type="ECO:0000313" key="9">
    <source>
        <dbReference type="EMBL" id="MFC6042853.1"/>
    </source>
</evidence>
<evidence type="ECO:0000256" key="2">
    <source>
        <dbReference type="ARBA" id="ARBA00022989"/>
    </source>
</evidence>